<dbReference type="PANTHER" id="PTHR48079:SF6">
    <property type="entry name" value="NAD(P)-BINDING DOMAIN-CONTAINING PROTEIN-RELATED"/>
    <property type="match status" value="1"/>
</dbReference>
<dbReference type="KEGG" id="stq:Spith_1714"/>
<evidence type="ECO:0000313" key="3">
    <source>
        <dbReference type="Proteomes" id="UP000007254"/>
    </source>
</evidence>
<dbReference type="STRING" id="869211.Spith_1714"/>
<dbReference type="InterPro" id="IPR036291">
    <property type="entry name" value="NAD(P)-bd_dom_sf"/>
</dbReference>
<dbReference type="InterPro" id="IPR051783">
    <property type="entry name" value="NAD(P)-dependent_oxidoreduct"/>
</dbReference>
<protein>
    <submittedName>
        <fullName evidence="2">NAD-dependent epimerase/dehydratase</fullName>
    </submittedName>
</protein>
<organism evidence="2 3">
    <name type="scientific">Winmispira thermophila (strain ATCC 700085 / DSM 6578 / Z-1203)</name>
    <name type="common">Spirochaeta thermophila</name>
    <dbReference type="NCBI Taxonomy" id="869211"/>
    <lineage>
        <taxon>Bacteria</taxon>
        <taxon>Pseudomonadati</taxon>
        <taxon>Spirochaetota</taxon>
        <taxon>Spirochaetia</taxon>
        <taxon>Winmispirales</taxon>
        <taxon>Winmispiraceae</taxon>
        <taxon>Winmispira</taxon>
    </lineage>
</organism>
<keyword evidence="3" id="KW-1185">Reference proteome</keyword>
<reference evidence="2 3" key="1">
    <citation type="submission" date="2011-06" db="EMBL/GenBank/DDBJ databases">
        <title>The complete genome of Spirochaeta thermophila DSM 6578.</title>
        <authorList>
            <consortium name="US DOE Joint Genome Institute (JGI-PGF)"/>
            <person name="Lucas S."/>
            <person name="Lapidus A."/>
            <person name="Bruce D."/>
            <person name="Goodwin L."/>
            <person name="Pitluck S."/>
            <person name="Peters L."/>
            <person name="Kyrpides N."/>
            <person name="Mavromatis K."/>
            <person name="Ivanova N."/>
            <person name="Mikailova N."/>
            <person name="Pagani I."/>
            <person name="Chertkov O."/>
            <person name="Detter J.C."/>
            <person name="Tapia R."/>
            <person name="Han C."/>
            <person name="Land M."/>
            <person name="Hauser L."/>
            <person name="Markowitz V."/>
            <person name="Cheng J.-F."/>
            <person name="Hugenholtz P."/>
            <person name="Woyke T."/>
            <person name="Wu D."/>
            <person name="Spring S."/>
            <person name="Merkhoffer B."/>
            <person name="Schneider S."/>
            <person name="Klenk H.-P."/>
            <person name="Eisen J.A."/>
        </authorList>
    </citation>
    <scope>NUCLEOTIDE SEQUENCE [LARGE SCALE GENOMIC DNA]</scope>
    <source>
        <strain evidence="3">ATCC 700085 / DSM 6578 / Z-1203</strain>
    </source>
</reference>
<dbReference type="GO" id="GO:0005737">
    <property type="term" value="C:cytoplasm"/>
    <property type="evidence" value="ECO:0007669"/>
    <property type="project" value="TreeGrafter"/>
</dbReference>
<dbReference type="Proteomes" id="UP000007254">
    <property type="component" value="Chromosome"/>
</dbReference>
<dbReference type="AlphaFoldDB" id="G0GBW3"/>
<dbReference type="SUPFAM" id="SSF51735">
    <property type="entry name" value="NAD(P)-binding Rossmann-fold domains"/>
    <property type="match status" value="1"/>
</dbReference>
<proteinExistence type="predicted"/>
<sequence length="322" mass="34343">MVVAVTGAGGHLGGNVVDVLLARGYRVRAVVRRDRRAVEGCGCEVVEADVLDRESLERAFGGVDAVVHCAAYVSISGGHGGMVWRVNVEGVRNVLDAAARVGVRRVVHVSSIHAFRECGGMVDEGAPLVDGEGSVYDRSKAEGLRVATEAAARGQDVVAVCPTGIIGPKDYKPSRMGRFFIALARGRVPALVEGGFDWVDVRDVAEGVVAALERGWRGERYVLSGRYVKVAELARAWCGVAGVRAPRVVVPPGLARIGAGLGGILLPLLPGEPLFTAEAIGALSWRTPVSSERARRGLGYVARPLEETLEDTYRWFKEYGYV</sequence>
<dbReference type="PANTHER" id="PTHR48079">
    <property type="entry name" value="PROTEIN YEEZ"/>
    <property type="match status" value="1"/>
</dbReference>
<name>G0GBW3_WINT7</name>
<evidence type="ECO:0000313" key="2">
    <source>
        <dbReference type="EMBL" id="AEJ61974.1"/>
    </source>
</evidence>
<dbReference type="Pfam" id="PF01370">
    <property type="entry name" value="Epimerase"/>
    <property type="match status" value="1"/>
</dbReference>
<accession>G0GBW3</accession>
<evidence type="ECO:0000259" key="1">
    <source>
        <dbReference type="Pfam" id="PF01370"/>
    </source>
</evidence>
<dbReference type="Gene3D" id="3.40.50.720">
    <property type="entry name" value="NAD(P)-binding Rossmann-like Domain"/>
    <property type="match status" value="1"/>
</dbReference>
<dbReference type="HOGENOM" id="CLU_007383_6_0_12"/>
<gene>
    <name evidence="2" type="ordered locus">Spith_1714</name>
</gene>
<dbReference type="EMBL" id="CP002903">
    <property type="protein sequence ID" value="AEJ61974.1"/>
    <property type="molecule type" value="Genomic_DNA"/>
</dbReference>
<dbReference type="InterPro" id="IPR001509">
    <property type="entry name" value="Epimerase_deHydtase"/>
</dbReference>
<dbReference type="GO" id="GO:0004029">
    <property type="term" value="F:aldehyde dehydrogenase (NAD+) activity"/>
    <property type="evidence" value="ECO:0007669"/>
    <property type="project" value="TreeGrafter"/>
</dbReference>
<feature type="domain" description="NAD-dependent epimerase/dehydratase" evidence="1">
    <location>
        <begin position="3"/>
        <end position="223"/>
    </location>
</feature>
<dbReference type="RefSeq" id="WP_014625303.1">
    <property type="nucleotide sequence ID" value="NC_017583.1"/>
</dbReference>